<feature type="compositionally biased region" description="Low complexity" evidence="4">
    <location>
        <begin position="24"/>
        <end position="33"/>
    </location>
</feature>
<dbReference type="GO" id="GO:0036064">
    <property type="term" value="C:ciliary basal body"/>
    <property type="evidence" value="ECO:0007669"/>
    <property type="project" value="TreeGrafter"/>
</dbReference>
<feature type="region of interest" description="Disordered" evidence="4">
    <location>
        <begin position="1"/>
        <end position="53"/>
    </location>
</feature>
<dbReference type="AlphaFoldDB" id="A0A1S4EMR6"/>
<dbReference type="GO" id="GO:0000226">
    <property type="term" value="P:microtubule cytoskeleton organization"/>
    <property type="evidence" value="ECO:0007669"/>
    <property type="project" value="TreeGrafter"/>
</dbReference>
<reference evidence="6" key="1">
    <citation type="submission" date="2025-08" db="UniProtKB">
        <authorList>
            <consortium name="RefSeq"/>
        </authorList>
    </citation>
    <scope>IDENTIFICATION</scope>
</reference>
<evidence type="ECO:0000256" key="2">
    <source>
        <dbReference type="ARBA" id="ARBA00022741"/>
    </source>
</evidence>
<evidence type="ECO:0000313" key="5">
    <source>
        <dbReference type="Proteomes" id="UP000079169"/>
    </source>
</evidence>
<dbReference type="PANTHER" id="PTHR12241:SF147">
    <property type="entry name" value="TUBULIN POLYGLUTAMYLASE TTLL7"/>
    <property type="match status" value="1"/>
</dbReference>
<dbReference type="RefSeq" id="XP_017303372.1">
    <property type="nucleotide sequence ID" value="XM_017447883.2"/>
</dbReference>
<feature type="region of interest" description="Disordered" evidence="4">
    <location>
        <begin position="416"/>
        <end position="490"/>
    </location>
</feature>
<evidence type="ECO:0000256" key="3">
    <source>
        <dbReference type="ARBA" id="ARBA00022840"/>
    </source>
</evidence>
<organism evidence="5 6">
    <name type="scientific">Diaphorina citri</name>
    <name type="common">Asian citrus psyllid</name>
    <dbReference type="NCBI Taxonomy" id="121845"/>
    <lineage>
        <taxon>Eukaryota</taxon>
        <taxon>Metazoa</taxon>
        <taxon>Ecdysozoa</taxon>
        <taxon>Arthropoda</taxon>
        <taxon>Hexapoda</taxon>
        <taxon>Insecta</taxon>
        <taxon>Pterygota</taxon>
        <taxon>Neoptera</taxon>
        <taxon>Paraneoptera</taxon>
        <taxon>Hemiptera</taxon>
        <taxon>Sternorrhyncha</taxon>
        <taxon>Psylloidea</taxon>
        <taxon>Psyllidae</taxon>
        <taxon>Diaphorininae</taxon>
        <taxon>Diaphorina</taxon>
    </lineage>
</organism>
<protein>
    <submittedName>
        <fullName evidence="6">Tubulin polyglutamylase TTLL6-like</fullName>
    </submittedName>
</protein>
<evidence type="ECO:0000313" key="6">
    <source>
        <dbReference type="RefSeq" id="XP_017303372.1"/>
    </source>
</evidence>
<keyword evidence="1" id="KW-0436">Ligase</keyword>
<dbReference type="PANTHER" id="PTHR12241">
    <property type="entry name" value="TUBULIN POLYGLUTAMYLASE"/>
    <property type="match status" value="1"/>
</dbReference>
<dbReference type="OrthoDB" id="202825at2759"/>
<name>A0A1S4EMR6_DIACI</name>
<evidence type="ECO:0000256" key="4">
    <source>
        <dbReference type="SAM" id="MobiDB-lite"/>
    </source>
</evidence>
<dbReference type="GO" id="GO:0005524">
    <property type="term" value="F:ATP binding"/>
    <property type="evidence" value="ECO:0007669"/>
    <property type="project" value="UniProtKB-KW"/>
</dbReference>
<dbReference type="GeneID" id="108253601"/>
<dbReference type="Gene3D" id="3.30.470.20">
    <property type="entry name" value="ATP-grasp fold, B domain"/>
    <property type="match status" value="1"/>
</dbReference>
<gene>
    <name evidence="6" type="primary">LOC108253601</name>
</gene>
<feature type="compositionally biased region" description="Basic and acidic residues" evidence="4">
    <location>
        <begin position="1"/>
        <end position="10"/>
    </location>
</feature>
<accession>A0A1S4EMR6</accession>
<dbReference type="GO" id="GO:0070740">
    <property type="term" value="F:tubulin-glutamic acid ligase activity"/>
    <property type="evidence" value="ECO:0007669"/>
    <property type="project" value="TreeGrafter"/>
</dbReference>
<keyword evidence="5" id="KW-1185">Reference proteome</keyword>
<dbReference type="PaxDb" id="121845-A0A1S4EMR6"/>
<evidence type="ECO:0000256" key="1">
    <source>
        <dbReference type="ARBA" id="ARBA00022598"/>
    </source>
</evidence>
<proteinExistence type="predicted"/>
<dbReference type="Pfam" id="PF03133">
    <property type="entry name" value="TTL"/>
    <property type="match status" value="1"/>
</dbReference>
<dbReference type="KEGG" id="dci:108253601"/>
<dbReference type="STRING" id="121845.A0A1S4EMR6"/>
<feature type="compositionally biased region" description="Polar residues" evidence="4">
    <location>
        <begin position="12"/>
        <end position="23"/>
    </location>
</feature>
<keyword evidence="3" id="KW-0067">ATP-binding</keyword>
<sequence length="545" mass="63135">MQRVTKKENESLESQRASTKTANKSASRISRTIKSSKTRKSLPPTSIAPRLGELWENEAGTSTQALRPRPKEATINLKRCMYKIVEDVATLMGMGIVRDDEEPWDVYWSDFSVSTVMSKSMEVYHRINHFPGMANLESKAFLAYHLNRMRNHFPEDYDFYPRSWSLPYQQEDFLSYVREHPHQVFISKPSRGAEGKGIKIFNTLEEARGIYTESVSQLYMSNLLLMDGFKFDLRVYVLITCIDPLRIFVYNNGLVRLATCQYTSPETGNLTNQYMHLTNYSVNKSSENYNKSPERGSKRDFTALNSWLLSQGLNSTKLWNDIDDIIIKTIISVYPILKEKYEDLLPEHYHHNVSASFEILGFDILIDSTMKPFLLEVNRSPSFNIAGIVDERVKRTLIYDTFKILNLNQNRKSILFPSNDDSENQSSNSQFGSTNDSNDMNFSTPTRHEYHKGKITLTSDDTQSYERSKSQPSSNDIKHSKITNSAAGNRQKTVTIKEQIKWETRHLGNYRLIYPNNESYTYSKFIHYIFTVPEMYTDKKRTQSN</sequence>
<feature type="compositionally biased region" description="Polar residues" evidence="4">
    <location>
        <begin position="431"/>
        <end position="445"/>
    </location>
</feature>
<dbReference type="Proteomes" id="UP000079169">
    <property type="component" value="Unplaced"/>
</dbReference>
<dbReference type="PROSITE" id="PS51221">
    <property type="entry name" value="TTL"/>
    <property type="match status" value="1"/>
</dbReference>
<dbReference type="InterPro" id="IPR004344">
    <property type="entry name" value="TTL/TTLL_fam"/>
</dbReference>
<dbReference type="SUPFAM" id="SSF56059">
    <property type="entry name" value="Glutathione synthetase ATP-binding domain-like"/>
    <property type="match status" value="1"/>
</dbReference>
<dbReference type="GO" id="GO:0015631">
    <property type="term" value="F:tubulin binding"/>
    <property type="evidence" value="ECO:0007669"/>
    <property type="project" value="TreeGrafter"/>
</dbReference>
<keyword evidence="2" id="KW-0547">Nucleotide-binding</keyword>
<dbReference type="OMA" id="VYHRINH"/>